<comment type="similarity">
    <text evidence="2">Belongs to the TrbI/VirB10 family.</text>
</comment>
<dbReference type="InterPro" id="IPR042217">
    <property type="entry name" value="T4SS_VirB10/TrbI"/>
</dbReference>
<proteinExistence type="inferred from homology"/>
<name>A0AAC9X1V3_ACEPA</name>
<evidence type="ECO:0000256" key="2">
    <source>
        <dbReference type="ARBA" id="ARBA00010265"/>
    </source>
</evidence>
<evidence type="ECO:0000256" key="6">
    <source>
        <dbReference type="SAM" id="MobiDB-lite"/>
    </source>
</evidence>
<feature type="region of interest" description="Disordered" evidence="6">
    <location>
        <begin position="1"/>
        <end position="22"/>
    </location>
</feature>
<organism evidence="8 9">
    <name type="scientific">Acetobacter pasteurianus subsp. pasteurianus</name>
    <dbReference type="NCBI Taxonomy" id="481145"/>
    <lineage>
        <taxon>Bacteria</taxon>
        <taxon>Pseudomonadati</taxon>
        <taxon>Pseudomonadota</taxon>
        <taxon>Alphaproteobacteria</taxon>
        <taxon>Acetobacterales</taxon>
        <taxon>Acetobacteraceae</taxon>
        <taxon>Acetobacter</taxon>
    </lineage>
</organism>
<dbReference type="Gene3D" id="2.40.128.260">
    <property type="entry name" value="Type IV secretion system, VirB10/TraB/TrbI"/>
    <property type="match status" value="1"/>
</dbReference>
<protein>
    <submittedName>
        <fullName evidence="8">Conjugal transfer protein TrbI</fullName>
    </submittedName>
</protein>
<evidence type="ECO:0000256" key="5">
    <source>
        <dbReference type="ARBA" id="ARBA00023136"/>
    </source>
</evidence>
<evidence type="ECO:0000256" key="7">
    <source>
        <dbReference type="SAM" id="Phobius"/>
    </source>
</evidence>
<reference evidence="8 9" key="1">
    <citation type="submission" date="2017-06" db="EMBL/GenBank/DDBJ databases">
        <title>Genome sequence of Acetobacter pasteurianus subsp. pasteurianus strain SRCM101468.</title>
        <authorList>
            <person name="Cho S.H."/>
        </authorList>
    </citation>
    <scope>NUCLEOTIDE SEQUENCE [LARGE SCALE GENOMIC DNA]</scope>
    <source>
        <strain evidence="8 9">SRCM101468</strain>
    </source>
</reference>
<feature type="compositionally biased region" description="Low complexity" evidence="6">
    <location>
        <begin position="156"/>
        <end position="174"/>
    </location>
</feature>
<comment type="subcellular location">
    <subcellularLocation>
        <location evidence="1">Membrane</location>
        <topology evidence="1">Single-pass membrane protein</topology>
    </subcellularLocation>
</comment>
<evidence type="ECO:0000256" key="3">
    <source>
        <dbReference type="ARBA" id="ARBA00022692"/>
    </source>
</evidence>
<dbReference type="CDD" id="cd16429">
    <property type="entry name" value="VirB10"/>
    <property type="match status" value="1"/>
</dbReference>
<dbReference type="InterPro" id="IPR005498">
    <property type="entry name" value="T4SS_VirB10/TraB/TrbI"/>
</dbReference>
<gene>
    <name evidence="8" type="ORF">S101468_01710</name>
</gene>
<accession>A0AAC9X1V3</accession>
<keyword evidence="3 7" id="KW-0812">Transmembrane</keyword>
<dbReference type="Pfam" id="PF03743">
    <property type="entry name" value="TrbI"/>
    <property type="match status" value="1"/>
</dbReference>
<dbReference type="Proteomes" id="UP000196816">
    <property type="component" value="Chromosome"/>
</dbReference>
<feature type="compositionally biased region" description="Low complexity" evidence="6">
    <location>
        <begin position="1"/>
        <end position="14"/>
    </location>
</feature>
<dbReference type="EMBL" id="CP021922">
    <property type="protein sequence ID" value="ASC05948.1"/>
    <property type="molecule type" value="Genomic_DNA"/>
</dbReference>
<feature type="region of interest" description="Disordered" evidence="6">
    <location>
        <begin position="145"/>
        <end position="194"/>
    </location>
</feature>
<feature type="region of interest" description="Disordered" evidence="6">
    <location>
        <begin position="59"/>
        <end position="126"/>
    </location>
</feature>
<evidence type="ECO:0000313" key="9">
    <source>
        <dbReference type="Proteomes" id="UP000196816"/>
    </source>
</evidence>
<evidence type="ECO:0000313" key="8">
    <source>
        <dbReference type="EMBL" id="ASC05948.1"/>
    </source>
</evidence>
<dbReference type="AlphaFoldDB" id="A0AAC9X1V3"/>
<feature type="transmembrane region" description="Helical" evidence="7">
    <location>
        <begin position="36"/>
        <end position="56"/>
    </location>
</feature>
<evidence type="ECO:0000256" key="4">
    <source>
        <dbReference type="ARBA" id="ARBA00022989"/>
    </source>
</evidence>
<evidence type="ECO:0000256" key="1">
    <source>
        <dbReference type="ARBA" id="ARBA00004167"/>
    </source>
</evidence>
<dbReference type="RefSeq" id="WP_014457490.1">
    <property type="nucleotide sequence ID" value="NZ_CP021922.1"/>
</dbReference>
<dbReference type="GO" id="GO:0016020">
    <property type="term" value="C:membrane"/>
    <property type="evidence" value="ECO:0007669"/>
    <property type="project" value="UniProtKB-SubCell"/>
</dbReference>
<sequence length="389" mass="41005">MTGQAPTAGSTAGAAPPPNLRLRADRPRVVRLSRTVVWSLGGVGMIAVAFALGYALQASHRPPSSPATQDTDVRPSADGLAGLPSDYVGNGVPKLGSPLPGDLGRPILNAQRQGRAGPVPGMGDRRGDQEIEAARTSRLFAQVEMREGQSAQTVPAQTASGAQASSAGTDQQAGNRNFLAGQPDRATTSPDRIMPPASPYILQAGTVIAGALNTKISSDLPGQIVGHVTQNVYDSPTGRYLLIPQGSTLFGAYNSSVSFGQQRTQIIWTRLIYPNGESLVLEKLPGGDAIGQSGLSDEVNNHWGQLFKAALVTTLLSVGSEAGTSWNENNLMQAIRSGASNGFSMVGNRLIDRSLNIQPTLTDRPGLPFTLILNSDLILKPWKEKEFRP</sequence>
<keyword evidence="4 7" id="KW-1133">Transmembrane helix</keyword>
<keyword evidence="5 7" id="KW-0472">Membrane</keyword>